<protein>
    <submittedName>
        <fullName evidence="3">Glycosyl transferase</fullName>
    </submittedName>
</protein>
<evidence type="ECO:0000313" key="4">
    <source>
        <dbReference type="Proteomes" id="UP001305815"/>
    </source>
</evidence>
<reference evidence="4" key="1">
    <citation type="journal article" date="2023" name="Int. J. Syst. Evol. Microbiol.">
        <title>Claveliimonas bilis gen. nov., sp. nov., deoxycholic acid-producing bacteria isolated from human faeces, and reclassification of Sellimonas monacensis Zenner et al. 2021 as Claveliimonas monacensis comb. nov.</title>
        <authorList>
            <person name="Hisatomi A."/>
            <person name="Kastawa N.W.E.P.G."/>
            <person name="Song I."/>
            <person name="Ohkuma M."/>
            <person name="Fukiya S."/>
            <person name="Sakamoto M."/>
        </authorList>
    </citation>
    <scope>NUCLEOTIDE SEQUENCE [LARGE SCALE GENOMIC DNA]</scope>
    <source>
        <strain evidence="4">12BBH14</strain>
    </source>
</reference>
<feature type="domain" description="Glycosyltransferase subfamily 4-like N-terminal" evidence="2">
    <location>
        <begin position="15"/>
        <end position="189"/>
    </location>
</feature>
<name>A0ABM8I2E5_9FIRM</name>
<evidence type="ECO:0000259" key="2">
    <source>
        <dbReference type="Pfam" id="PF13439"/>
    </source>
</evidence>
<accession>A0ABM8I2E5</accession>
<organism evidence="3 4">
    <name type="scientific">Claveliimonas bilis</name>
    <dbReference type="NCBI Taxonomy" id="3028070"/>
    <lineage>
        <taxon>Bacteria</taxon>
        <taxon>Bacillati</taxon>
        <taxon>Bacillota</taxon>
        <taxon>Clostridia</taxon>
        <taxon>Lachnospirales</taxon>
        <taxon>Lachnospiraceae</taxon>
        <taxon>Claveliimonas</taxon>
    </lineage>
</organism>
<gene>
    <name evidence="3" type="ORF">Lac1_13180</name>
</gene>
<evidence type="ECO:0000259" key="1">
    <source>
        <dbReference type="Pfam" id="PF00534"/>
    </source>
</evidence>
<dbReference type="Pfam" id="PF00534">
    <property type="entry name" value="Glycos_transf_1"/>
    <property type="match status" value="1"/>
</dbReference>
<dbReference type="RefSeq" id="WP_316266786.1">
    <property type="nucleotide sequence ID" value="NZ_AP027742.1"/>
</dbReference>
<dbReference type="InterPro" id="IPR001296">
    <property type="entry name" value="Glyco_trans_1"/>
</dbReference>
<feature type="domain" description="Glycosyl transferase family 1" evidence="1">
    <location>
        <begin position="212"/>
        <end position="382"/>
    </location>
</feature>
<dbReference type="GO" id="GO:0016740">
    <property type="term" value="F:transferase activity"/>
    <property type="evidence" value="ECO:0007669"/>
    <property type="project" value="UniProtKB-KW"/>
</dbReference>
<keyword evidence="3" id="KW-0808">Transferase</keyword>
<dbReference type="SUPFAM" id="SSF53756">
    <property type="entry name" value="UDP-Glycosyltransferase/glycogen phosphorylase"/>
    <property type="match status" value="1"/>
</dbReference>
<dbReference type="Gene3D" id="3.40.50.2000">
    <property type="entry name" value="Glycogen Phosphorylase B"/>
    <property type="match status" value="2"/>
</dbReference>
<evidence type="ECO:0000313" key="3">
    <source>
        <dbReference type="EMBL" id="BDZ77135.1"/>
    </source>
</evidence>
<keyword evidence="4" id="KW-1185">Reference proteome</keyword>
<dbReference type="Pfam" id="PF13439">
    <property type="entry name" value="Glyco_transf_4"/>
    <property type="match status" value="1"/>
</dbReference>
<proteinExistence type="predicted"/>
<dbReference type="InterPro" id="IPR050194">
    <property type="entry name" value="Glycosyltransferase_grp1"/>
</dbReference>
<dbReference type="Proteomes" id="UP001305815">
    <property type="component" value="Chromosome"/>
</dbReference>
<dbReference type="PANTHER" id="PTHR45947:SF3">
    <property type="entry name" value="SULFOQUINOVOSYL TRANSFERASE SQD2"/>
    <property type="match status" value="1"/>
</dbReference>
<dbReference type="CDD" id="cd03801">
    <property type="entry name" value="GT4_PimA-like"/>
    <property type="match status" value="1"/>
</dbReference>
<dbReference type="EMBL" id="AP027742">
    <property type="protein sequence ID" value="BDZ77135.1"/>
    <property type="molecule type" value="Genomic_DNA"/>
</dbReference>
<dbReference type="PANTHER" id="PTHR45947">
    <property type="entry name" value="SULFOQUINOVOSYL TRANSFERASE SQD2"/>
    <property type="match status" value="1"/>
</dbReference>
<dbReference type="InterPro" id="IPR028098">
    <property type="entry name" value="Glyco_trans_4-like_N"/>
</dbReference>
<sequence length="425" mass="47477">MRILNITAQKPDSTGSGIYLSELVRELEKEGHTQAVIAGVYPEDEILLPPDVERFFVYFHTEELPFAIAGMSDEMPYESTVYRTMTEEMTEQFMTAFRKKIKEAVVKFRPDLILSHHLYLVTAIAKECAGSIPVYGFCHNTDLRQMRSHGLQRSYIREHIAALDRIYALHDEQKQEILELFPVEESRIYLSGIGYNAEIFCEASSRKASPGEAREVKEGTQIIFAGKITQSKGAASLIRSMDYLAKKMREDPALRDKAGSIRLFLAGGSGNREEYAGIRKIAERSPIPVDFLGRLPQKELADRYRESDVFVLPSFGEGLPLTLIEALACGDRAVVTDLPGIRPFLTSSVPDAPVFYVKAPKAAEKGAESGRQDPKELKQFEQELADQIAAAIAVGRQPCPDLSEISWKAVCKRVLCPGKERLENG</sequence>